<evidence type="ECO:0000313" key="4">
    <source>
        <dbReference type="Proteomes" id="UP000001555"/>
    </source>
</evidence>
<dbReference type="HOGENOM" id="CLU_1637292_0_0_1"/>
<accession>B7Q9P0</accession>
<dbReference type="VEuPathDB" id="VectorBase:ISCP_025420"/>
<dbReference type="KEGG" id="isc:8037974"/>
<dbReference type="EMBL" id="ABJB010559251">
    <property type="status" value="NOT_ANNOTATED_CDS"/>
    <property type="molecule type" value="Genomic_DNA"/>
</dbReference>
<dbReference type="VEuPathDB" id="VectorBase:ISCI010833"/>
<dbReference type="Proteomes" id="UP000001555">
    <property type="component" value="Unassembled WGS sequence"/>
</dbReference>
<dbReference type="Pfam" id="PF07841">
    <property type="entry name" value="DM4_12"/>
    <property type="match status" value="1"/>
</dbReference>
<reference evidence="3" key="2">
    <citation type="submission" date="2020-05" db="UniProtKB">
        <authorList>
            <consortium name="EnsemblMetazoa"/>
        </authorList>
    </citation>
    <scope>IDENTIFICATION</scope>
    <source>
        <strain evidence="3">wikel</strain>
    </source>
</reference>
<feature type="compositionally biased region" description="Polar residues" evidence="1">
    <location>
        <begin position="54"/>
        <end position="65"/>
    </location>
</feature>
<dbReference type="VEuPathDB" id="VectorBase:ISCW010833"/>
<evidence type="ECO:0000256" key="1">
    <source>
        <dbReference type="SAM" id="MobiDB-lite"/>
    </source>
</evidence>
<dbReference type="PaxDb" id="6945-B7Q9P0"/>
<feature type="region of interest" description="Disordered" evidence="1">
    <location>
        <begin position="42"/>
        <end position="65"/>
    </location>
</feature>
<dbReference type="InterPro" id="IPR006631">
    <property type="entry name" value="DM4_12"/>
</dbReference>
<sequence>MSSPKVPLIIIRRCLESPMSRVPIPLLSHRTPHKRLLASTRKGNVAAHPMTSRPRLSTSSTEFSNATVPDDQVEEYFQFIRAHDEDQCLARLICMMSTEPNGFGAYAKQIDSFFRAYSPRSSQQSAAFYKEAATASRSNEDCATRFAQCQMDSDQLKKAVNL</sequence>
<dbReference type="EnsemblMetazoa" id="ISCW010833-RA">
    <property type="protein sequence ID" value="ISCW010833-PA"/>
    <property type="gene ID" value="ISCW010833"/>
</dbReference>
<dbReference type="EMBL" id="ABJB010095439">
    <property type="status" value="NOT_ANNOTATED_CDS"/>
    <property type="molecule type" value="Genomic_DNA"/>
</dbReference>
<dbReference type="EMBL" id="DS890347">
    <property type="protein sequence ID" value="EEC15562.1"/>
    <property type="molecule type" value="Genomic_DNA"/>
</dbReference>
<dbReference type="InParanoid" id="B7Q9P0"/>
<reference evidence="2 4" key="1">
    <citation type="submission" date="2008-03" db="EMBL/GenBank/DDBJ databases">
        <title>Annotation of Ixodes scapularis.</title>
        <authorList>
            <consortium name="Ixodes scapularis Genome Project Consortium"/>
            <person name="Caler E."/>
            <person name="Hannick L.I."/>
            <person name="Bidwell S."/>
            <person name="Joardar V."/>
            <person name="Thiagarajan M."/>
            <person name="Amedeo P."/>
            <person name="Galinsky K.J."/>
            <person name="Schobel S."/>
            <person name="Inman J."/>
            <person name="Hostetler J."/>
            <person name="Miller J."/>
            <person name="Hammond M."/>
            <person name="Megy K."/>
            <person name="Lawson D."/>
            <person name="Kodira C."/>
            <person name="Sutton G."/>
            <person name="Meyer J."/>
            <person name="Hill C.A."/>
            <person name="Birren B."/>
            <person name="Nene V."/>
            <person name="Collins F."/>
            <person name="Alarcon-Chaidez F."/>
            <person name="Wikel S."/>
            <person name="Strausberg R."/>
        </authorList>
    </citation>
    <scope>NUCLEOTIDE SEQUENCE [LARGE SCALE GENOMIC DNA]</scope>
    <source>
        <strain evidence="4">Wikel</strain>
        <strain evidence="2">Wikel colony</strain>
    </source>
</reference>
<organism>
    <name type="scientific">Ixodes scapularis</name>
    <name type="common">Black-legged tick</name>
    <name type="synonym">Deer tick</name>
    <dbReference type="NCBI Taxonomy" id="6945"/>
    <lineage>
        <taxon>Eukaryota</taxon>
        <taxon>Metazoa</taxon>
        <taxon>Ecdysozoa</taxon>
        <taxon>Arthropoda</taxon>
        <taxon>Chelicerata</taxon>
        <taxon>Arachnida</taxon>
        <taxon>Acari</taxon>
        <taxon>Parasitiformes</taxon>
        <taxon>Ixodida</taxon>
        <taxon>Ixodoidea</taxon>
        <taxon>Ixodidae</taxon>
        <taxon>Ixodinae</taxon>
        <taxon>Ixodes</taxon>
    </lineage>
</organism>
<protein>
    <submittedName>
        <fullName evidence="2 3">Uncharacterized protein</fullName>
    </submittedName>
</protein>
<name>B7Q9P0_IXOSC</name>
<proteinExistence type="predicted"/>
<gene>
    <name evidence="3" type="primary">8037974</name>
    <name evidence="2" type="ORF">IscW_ISCW010833</name>
</gene>
<dbReference type="AlphaFoldDB" id="B7Q9P0"/>
<dbReference type="OrthoDB" id="6504983at2759"/>
<evidence type="ECO:0000313" key="3">
    <source>
        <dbReference type="EnsemblMetazoa" id="ISCW010833-PA"/>
    </source>
</evidence>
<keyword evidence="4" id="KW-1185">Reference proteome</keyword>
<evidence type="ECO:0000313" key="2">
    <source>
        <dbReference type="EMBL" id="EEC15562.1"/>
    </source>
</evidence>